<evidence type="ECO:0000259" key="7">
    <source>
        <dbReference type="PROSITE" id="PS50850"/>
    </source>
</evidence>
<dbReference type="PANTHER" id="PTHR23501">
    <property type="entry name" value="MAJOR FACILITATOR SUPERFAMILY"/>
    <property type="match status" value="1"/>
</dbReference>
<accession>A0ABR0T2L8</accession>
<keyword evidence="3 6" id="KW-1133">Transmembrane helix</keyword>
<organism evidence="8 9">
    <name type="scientific">Cladobotryum mycophilum</name>
    <dbReference type="NCBI Taxonomy" id="491253"/>
    <lineage>
        <taxon>Eukaryota</taxon>
        <taxon>Fungi</taxon>
        <taxon>Dikarya</taxon>
        <taxon>Ascomycota</taxon>
        <taxon>Pezizomycotina</taxon>
        <taxon>Sordariomycetes</taxon>
        <taxon>Hypocreomycetidae</taxon>
        <taxon>Hypocreales</taxon>
        <taxon>Hypocreaceae</taxon>
        <taxon>Cladobotryum</taxon>
    </lineage>
</organism>
<feature type="transmembrane region" description="Helical" evidence="6">
    <location>
        <begin position="316"/>
        <end position="340"/>
    </location>
</feature>
<evidence type="ECO:0000256" key="6">
    <source>
        <dbReference type="SAM" id="Phobius"/>
    </source>
</evidence>
<feature type="transmembrane region" description="Helical" evidence="6">
    <location>
        <begin position="248"/>
        <end position="267"/>
    </location>
</feature>
<dbReference type="InterPro" id="IPR020846">
    <property type="entry name" value="MFS_dom"/>
</dbReference>
<dbReference type="InterPro" id="IPR036259">
    <property type="entry name" value="MFS_trans_sf"/>
</dbReference>
<dbReference type="SUPFAM" id="SSF103473">
    <property type="entry name" value="MFS general substrate transporter"/>
    <property type="match status" value="1"/>
</dbReference>
<gene>
    <name evidence="8" type="ORF">PT974_00983</name>
</gene>
<evidence type="ECO:0000256" key="1">
    <source>
        <dbReference type="ARBA" id="ARBA00004141"/>
    </source>
</evidence>
<dbReference type="PANTHER" id="PTHR23501:SF156">
    <property type="entry name" value="TRANSPORTER, PUTATIVE-RELATED"/>
    <property type="match status" value="1"/>
</dbReference>
<evidence type="ECO:0000313" key="8">
    <source>
        <dbReference type="EMBL" id="KAK5998602.1"/>
    </source>
</evidence>
<feature type="transmembrane region" description="Helical" evidence="6">
    <location>
        <begin position="210"/>
        <end position="228"/>
    </location>
</feature>
<feature type="transmembrane region" description="Helical" evidence="6">
    <location>
        <begin position="122"/>
        <end position="140"/>
    </location>
</feature>
<dbReference type="Gene3D" id="1.20.1250.20">
    <property type="entry name" value="MFS general substrate transporter like domains"/>
    <property type="match status" value="1"/>
</dbReference>
<feature type="domain" description="Major facilitator superfamily (MFS) profile" evidence="7">
    <location>
        <begin position="56"/>
        <end position="549"/>
    </location>
</feature>
<dbReference type="InterPro" id="IPR011701">
    <property type="entry name" value="MFS"/>
</dbReference>
<dbReference type="EMBL" id="JAVFKD010000001">
    <property type="protein sequence ID" value="KAK5998602.1"/>
    <property type="molecule type" value="Genomic_DNA"/>
</dbReference>
<feature type="transmembrane region" description="Helical" evidence="6">
    <location>
        <begin position="381"/>
        <end position="400"/>
    </location>
</feature>
<comment type="subcellular location">
    <subcellularLocation>
        <location evidence="1">Membrane</location>
        <topology evidence="1">Multi-pass membrane protein</topology>
    </subcellularLocation>
</comment>
<keyword evidence="4 6" id="KW-0472">Membrane</keyword>
<feature type="transmembrane region" description="Helical" evidence="6">
    <location>
        <begin position="352"/>
        <end position="375"/>
    </location>
</feature>
<dbReference type="Pfam" id="PF07690">
    <property type="entry name" value="MFS_1"/>
    <property type="match status" value="1"/>
</dbReference>
<feature type="transmembrane region" description="Helical" evidence="6">
    <location>
        <begin position="51"/>
        <end position="69"/>
    </location>
</feature>
<feature type="transmembrane region" description="Helical" evidence="6">
    <location>
        <begin position="279"/>
        <end position="296"/>
    </location>
</feature>
<dbReference type="Proteomes" id="UP001338125">
    <property type="component" value="Unassembled WGS sequence"/>
</dbReference>
<dbReference type="PROSITE" id="PS50850">
    <property type="entry name" value="MFS"/>
    <property type="match status" value="1"/>
</dbReference>
<protein>
    <submittedName>
        <fullName evidence="8">MFS transporter L2</fullName>
    </submittedName>
</protein>
<feature type="transmembrane region" description="Helical" evidence="6">
    <location>
        <begin position="89"/>
        <end position="110"/>
    </location>
</feature>
<evidence type="ECO:0000256" key="3">
    <source>
        <dbReference type="ARBA" id="ARBA00022989"/>
    </source>
</evidence>
<name>A0ABR0T2L8_9HYPO</name>
<feature type="region of interest" description="Disordered" evidence="5">
    <location>
        <begin position="1"/>
        <end position="25"/>
    </location>
</feature>
<reference evidence="8 9" key="1">
    <citation type="submission" date="2024-01" db="EMBL/GenBank/DDBJ databases">
        <title>Complete genome of Cladobotryum mycophilum ATHUM6906.</title>
        <authorList>
            <person name="Christinaki A.C."/>
            <person name="Myridakis A.I."/>
            <person name="Kouvelis V.N."/>
        </authorList>
    </citation>
    <scope>NUCLEOTIDE SEQUENCE [LARGE SCALE GENOMIC DNA]</scope>
    <source>
        <strain evidence="8 9">ATHUM6906</strain>
    </source>
</reference>
<feature type="transmembrane region" description="Helical" evidence="6">
    <location>
        <begin position="179"/>
        <end position="203"/>
    </location>
</feature>
<evidence type="ECO:0000256" key="2">
    <source>
        <dbReference type="ARBA" id="ARBA00022692"/>
    </source>
</evidence>
<feature type="transmembrane region" description="Helical" evidence="6">
    <location>
        <begin position="407"/>
        <end position="427"/>
    </location>
</feature>
<feature type="transmembrane region" description="Helical" evidence="6">
    <location>
        <begin position="525"/>
        <end position="544"/>
    </location>
</feature>
<comment type="caution">
    <text evidence="8">The sequence shown here is derived from an EMBL/GenBank/DDBJ whole genome shotgun (WGS) entry which is preliminary data.</text>
</comment>
<proteinExistence type="predicted"/>
<dbReference type="PRINTS" id="PR01036">
    <property type="entry name" value="TCRTETB"/>
</dbReference>
<keyword evidence="2 6" id="KW-0812">Transmembrane</keyword>
<evidence type="ECO:0000313" key="9">
    <source>
        <dbReference type="Proteomes" id="UP001338125"/>
    </source>
</evidence>
<evidence type="ECO:0000256" key="4">
    <source>
        <dbReference type="ARBA" id="ARBA00023136"/>
    </source>
</evidence>
<feature type="transmembrane region" description="Helical" evidence="6">
    <location>
        <begin position="447"/>
        <end position="471"/>
    </location>
</feature>
<keyword evidence="9" id="KW-1185">Reference proteome</keyword>
<sequence>MMREKPDYGENVTTEGTRAESQDDPMHDDRLRVDALIDPPIEGQRKKKKPLAFYLSFLAINIIVFVFSLDSTTLAVAIPSIAEQLHGTTLQSFWASISFLLAVVITQPLYTSLSDIYGRKPLLQIAFLFFAIGSLVFALAQDMVGIIGGRVLQGLGGGGLDVLGEIIVADMTTLKDRSIYLGIMAIPTAAGSILGPSIGAIFSQYASWRWIGWINLPYLGVAYPLVVFFLRLQRLEVSLLEKTKQLDWIGMALFSVGCLAFVLPLSWAGTLYPWSSWRTIVPLLLGALVLATFVVYESKAIVPILPYRLFRSRTMTVTLAGAFVHGMMLFALMQYLPFFYQAILRKTLIQSALLLLPTSIASVLAAGLSVTAVGFAGTYRWSVWLSWVLVTAGTGLLVLLSESSTTAIYYGLPIIWGVGIGALLRVLHLPLQASVPTVDDTGLAIGLLMFSRLLGGLVGLAISSTIFSSVFESSIAAMGSALPESVAFLQNANEAIGFIPRLRTVDLSPEVLSLIIHAYLTSFRAIFYTMTGFGALGFIVSLFIEDLDLQKEELGRQQFQS</sequence>
<evidence type="ECO:0000256" key="5">
    <source>
        <dbReference type="SAM" id="MobiDB-lite"/>
    </source>
</evidence>